<dbReference type="SUPFAM" id="SSF46785">
    <property type="entry name" value="Winged helix' DNA-binding domain"/>
    <property type="match status" value="1"/>
</dbReference>
<dbReference type="InterPro" id="IPR036388">
    <property type="entry name" value="WH-like_DNA-bd_sf"/>
</dbReference>
<accession>A0A4Q0XJX4</accession>
<dbReference type="OrthoDB" id="9766840at2"/>
<evidence type="ECO:0000313" key="2">
    <source>
        <dbReference type="EMBL" id="RXJ50612.1"/>
    </source>
</evidence>
<dbReference type="GO" id="GO:0046983">
    <property type="term" value="F:protein dimerization activity"/>
    <property type="evidence" value="ECO:0007669"/>
    <property type="project" value="InterPro"/>
</dbReference>
<dbReference type="Gene3D" id="1.10.10.10">
    <property type="entry name" value="Winged helix-like DNA-binding domain superfamily/Winged helix DNA-binding domain"/>
    <property type="match status" value="1"/>
</dbReference>
<organism evidence="2 3">
    <name type="scientific">Gelidibacter gilvus</name>
    <dbReference type="NCBI Taxonomy" id="59602"/>
    <lineage>
        <taxon>Bacteria</taxon>
        <taxon>Pseudomonadati</taxon>
        <taxon>Bacteroidota</taxon>
        <taxon>Flavobacteriia</taxon>
        <taxon>Flavobacteriales</taxon>
        <taxon>Flavobacteriaceae</taxon>
        <taxon>Gelidibacter</taxon>
    </lineage>
</organism>
<protein>
    <recommendedName>
        <fullName evidence="1">O-methyltransferase dimerisation domain-containing protein</fullName>
    </recommendedName>
</protein>
<dbReference type="Proteomes" id="UP000289792">
    <property type="component" value="Unassembled WGS sequence"/>
</dbReference>
<gene>
    <name evidence="2" type="ORF">ESZ48_07590</name>
</gene>
<feature type="domain" description="O-methyltransferase dimerisation" evidence="1">
    <location>
        <begin position="18"/>
        <end position="89"/>
    </location>
</feature>
<comment type="caution">
    <text evidence="2">The sequence shown here is derived from an EMBL/GenBank/DDBJ whole genome shotgun (WGS) entry which is preliminary data.</text>
</comment>
<dbReference type="InterPro" id="IPR012967">
    <property type="entry name" value="COMT_dimerisation"/>
</dbReference>
<keyword evidence="3" id="KW-1185">Reference proteome</keyword>
<dbReference type="Pfam" id="PF08100">
    <property type="entry name" value="Dimerisation"/>
    <property type="match status" value="1"/>
</dbReference>
<dbReference type="InterPro" id="IPR036390">
    <property type="entry name" value="WH_DNA-bd_sf"/>
</dbReference>
<evidence type="ECO:0000259" key="1">
    <source>
        <dbReference type="Pfam" id="PF08100"/>
    </source>
</evidence>
<dbReference type="AlphaFoldDB" id="A0A4Q0XJX4"/>
<dbReference type="EMBL" id="SDDZ01000003">
    <property type="protein sequence ID" value="RXJ50612.1"/>
    <property type="molecule type" value="Genomic_DNA"/>
</dbReference>
<name>A0A4Q0XJX4_9FLAO</name>
<dbReference type="RefSeq" id="WP_129016730.1">
    <property type="nucleotide sequence ID" value="NZ_SDDZ01000003.1"/>
</dbReference>
<evidence type="ECO:0000313" key="3">
    <source>
        <dbReference type="Proteomes" id="UP000289792"/>
    </source>
</evidence>
<sequence length="139" mass="15658">METKALQPTPAAILQMGTGFWTSKVLLTAVQFELFTQLVKQPNQTAKDIKSKLDLKCTDRNTYDFLDCLSALGFLNREGLLETSRYSNTIDTGVFLDKAKLSYIRGLLEMQNEQGWNVWAKLDQGLKTGLIQHDVKNNG</sequence>
<reference evidence="2 3" key="1">
    <citation type="submission" date="2019-01" db="EMBL/GenBank/DDBJ databases">
        <title>Genome sequence of the Antarctic species Gelidibacter gilvus ACAM 158(T).</title>
        <authorList>
            <person name="Bowman J.P."/>
        </authorList>
    </citation>
    <scope>NUCLEOTIDE SEQUENCE [LARGE SCALE GENOMIC DNA]</scope>
    <source>
        <strain evidence="2 3">IC158</strain>
    </source>
</reference>
<proteinExistence type="predicted"/>